<dbReference type="OrthoDB" id="37928at2157"/>
<dbReference type="Pfam" id="PF14535">
    <property type="entry name" value="AMP-binding_C_2"/>
    <property type="match status" value="1"/>
</dbReference>
<dbReference type="GO" id="GO:0010124">
    <property type="term" value="P:phenylacetate catabolic process"/>
    <property type="evidence" value="ECO:0007669"/>
    <property type="project" value="InterPro"/>
</dbReference>
<evidence type="ECO:0000256" key="1">
    <source>
        <dbReference type="ARBA" id="ARBA00005211"/>
    </source>
</evidence>
<dbReference type="InterPro" id="IPR045851">
    <property type="entry name" value="AMP-bd_C_sf"/>
</dbReference>
<dbReference type="FunFam" id="3.40.50.12780:FF:000016">
    <property type="entry name" value="Phenylacetate-coenzyme A ligase"/>
    <property type="match status" value="1"/>
</dbReference>
<dbReference type="InterPro" id="IPR028154">
    <property type="entry name" value="AMP-dep_Lig_C"/>
</dbReference>
<gene>
    <name evidence="7" type="ORF">SAMN05216439_0900</name>
</gene>
<dbReference type="EMBL" id="FOAK01000002">
    <property type="protein sequence ID" value="SEK41620.1"/>
    <property type="molecule type" value="Genomic_DNA"/>
</dbReference>
<dbReference type="Proteomes" id="UP000199506">
    <property type="component" value="Unassembled WGS sequence"/>
</dbReference>
<evidence type="ECO:0000259" key="6">
    <source>
        <dbReference type="Pfam" id="PF14535"/>
    </source>
</evidence>
<reference evidence="7 8" key="1">
    <citation type="submission" date="2016-10" db="EMBL/GenBank/DDBJ databases">
        <authorList>
            <person name="de Groot N.N."/>
        </authorList>
    </citation>
    <scope>NUCLEOTIDE SEQUENCE [LARGE SCALE GENOMIC DNA]</scope>
    <source>
        <strain evidence="7 8">DSM 11978</strain>
    </source>
</reference>
<dbReference type="AlphaFoldDB" id="A0A1H7GY90"/>
<dbReference type="CDD" id="cd05913">
    <property type="entry name" value="PaaK"/>
    <property type="match status" value="1"/>
</dbReference>
<dbReference type="GO" id="GO:0047475">
    <property type="term" value="F:phenylacetate-CoA ligase activity"/>
    <property type="evidence" value="ECO:0007669"/>
    <property type="project" value="InterPro"/>
</dbReference>
<proteinExistence type="predicted"/>
<dbReference type="PIRSF" id="PIRSF006444">
    <property type="entry name" value="PaaK"/>
    <property type="match status" value="1"/>
</dbReference>
<dbReference type="InterPro" id="IPR051414">
    <property type="entry name" value="Adenylate-forming_Reductase"/>
</dbReference>
<feature type="domain" description="AMP-dependent synthetase/ligase" evidence="5">
    <location>
        <begin position="90"/>
        <end position="284"/>
    </location>
</feature>
<dbReference type="InterPro" id="IPR000873">
    <property type="entry name" value="AMP-dep_synth/lig_dom"/>
</dbReference>
<keyword evidence="3 7" id="KW-0436">Ligase</keyword>
<comment type="subunit">
    <text evidence="2">Monomer.</text>
</comment>
<dbReference type="Gene3D" id="3.30.300.30">
    <property type="match status" value="1"/>
</dbReference>
<dbReference type="PANTHER" id="PTHR43439:SF1">
    <property type="entry name" value="PHENYLACETATE-COENZYME A LIGASE"/>
    <property type="match status" value="1"/>
</dbReference>
<evidence type="ECO:0000256" key="4">
    <source>
        <dbReference type="ARBA" id="ARBA00022741"/>
    </source>
</evidence>
<dbReference type="InterPro" id="IPR042099">
    <property type="entry name" value="ANL_N_sf"/>
</dbReference>
<keyword evidence="4" id="KW-0547">Nucleotide-binding</keyword>
<dbReference type="SUPFAM" id="SSF56801">
    <property type="entry name" value="Acetyl-CoA synthetase-like"/>
    <property type="match status" value="1"/>
</dbReference>
<evidence type="ECO:0000256" key="3">
    <source>
        <dbReference type="ARBA" id="ARBA00022598"/>
    </source>
</evidence>
<comment type="pathway">
    <text evidence="1">Aromatic compound metabolism.</text>
</comment>
<feature type="domain" description="AMP-dependent ligase C-terminal" evidence="6">
    <location>
        <begin position="334"/>
        <end position="430"/>
    </location>
</feature>
<name>A0A1H7GY90_9EURY</name>
<dbReference type="PANTHER" id="PTHR43439">
    <property type="entry name" value="PHENYLACETATE-COENZYME A LIGASE"/>
    <property type="match status" value="1"/>
</dbReference>
<dbReference type="Pfam" id="PF00501">
    <property type="entry name" value="AMP-binding"/>
    <property type="match status" value="1"/>
</dbReference>
<protein>
    <submittedName>
        <fullName evidence="7">Phenylacetate-CoA ligase</fullName>
    </submittedName>
</protein>
<dbReference type="Gene3D" id="3.40.50.12780">
    <property type="entry name" value="N-terminal domain of ligase-like"/>
    <property type="match status" value="1"/>
</dbReference>
<dbReference type="RefSeq" id="WP_069575343.1">
    <property type="nucleotide sequence ID" value="NZ_FOAK01000002.1"/>
</dbReference>
<accession>A0A1H7GY90</accession>
<dbReference type="GO" id="GO:0000166">
    <property type="term" value="F:nucleotide binding"/>
    <property type="evidence" value="ECO:0007669"/>
    <property type="project" value="UniProtKB-KW"/>
</dbReference>
<dbReference type="STRING" id="190974.SAMN05216439_0900"/>
<organism evidence="7 8">
    <name type="scientific">Methanobrevibacter gottschalkii</name>
    <dbReference type="NCBI Taxonomy" id="190974"/>
    <lineage>
        <taxon>Archaea</taxon>
        <taxon>Methanobacteriati</taxon>
        <taxon>Methanobacteriota</taxon>
        <taxon>Methanomada group</taxon>
        <taxon>Methanobacteria</taxon>
        <taxon>Methanobacteriales</taxon>
        <taxon>Methanobacteriaceae</taxon>
        <taxon>Methanobrevibacter</taxon>
    </lineage>
</organism>
<evidence type="ECO:0000256" key="2">
    <source>
        <dbReference type="ARBA" id="ARBA00011245"/>
    </source>
</evidence>
<evidence type="ECO:0000313" key="8">
    <source>
        <dbReference type="Proteomes" id="UP000199506"/>
    </source>
</evidence>
<evidence type="ECO:0000259" key="5">
    <source>
        <dbReference type="Pfam" id="PF00501"/>
    </source>
</evidence>
<evidence type="ECO:0000313" key="7">
    <source>
        <dbReference type="EMBL" id="SEK41620.1"/>
    </source>
</evidence>
<sequence length="433" mass="48582">MFWNEEIETMSRPDLEELQLKKLQATVKRAFNKIPYYNKRYSEVEVYPEDIETLKDIEKLPFITKDDLRESYPFGLFAVDIKDIKELHSSSGTTGKPVVSGYTEKDLDTWAETTARGLTMMGLGENDIIQNTHGYGMFTGGFGVHYGSHKIGAAIIPISTGQTRRQIEIMSDFGTTGLIFTPSYGIHIGEVALDDGIDPKKLGIKAIGFGAEMWTEEIRQRVEELFGAKAYNIYGLTELMGPGVGVECEAQKGLHIAEDIYYPEIIDPNTEKVIGGDKPGELVLTNLEREGMPIIRFRTKDLTTLTYEKCSCGRTHARMSRITGRSDDMIKVKGVAIFPSQIEKALLKVGDVEPHYMIIVTRPGTLDEIEVKVEASQDIFFDGVKEMMAIQNKIGKSIENETGIRVKVTLVEPKTLPRFEGKAKRVIDERNLH</sequence>
<dbReference type="InterPro" id="IPR011880">
    <property type="entry name" value="PA_CoA_ligase"/>
</dbReference>